<dbReference type="PANTHER" id="PTHR46796:SF6">
    <property type="entry name" value="ARAC SUBFAMILY"/>
    <property type="match status" value="1"/>
</dbReference>
<dbReference type="InterPro" id="IPR018060">
    <property type="entry name" value="HTH_AraC"/>
</dbReference>
<dbReference type="OrthoDB" id="6003540at2"/>
<evidence type="ECO:0000259" key="4">
    <source>
        <dbReference type="PROSITE" id="PS01124"/>
    </source>
</evidence>
<dbReference type="Gene3D" id="1.10.10.60">
    <property type="entry name" value="Homeodomain-like"/>
    <property type="match status" value="1"/>
</dbReference>
<gene>
    <name evidence="5" type="ORF">SAMN02745729_113113</name>
</gene>
<accession>A0A1H4G283</accession>
<dbReference type="InterPro" id="IPR009057">
    <property type="entry name" value="Homeodomain-like_sf"/>
</dbReference>
<dbReference type="PANTHER" id="PTHR46796">
    <property type="entry name" value="HTH-TYPE TRANSCRIPTIONAL ACTIVATOR RHAS-RELATED"/>
    <property type="match status" value="1"/>
</dbReference>
<protein>
    <submittedName>
        <fullName evidence="5">AraC-binding-like domain-containing protein</fullName>
    </submittedName>
</protein>
<dbReference type="RefSeq" id="WP_091827351.1">
    <property type="nucleotide sequence ID" value="NZ_FNRJ01000013.1"/>
</dbReference>
<keyword evidence="1" id="KW-0805">Transcription regulation</keyword>
<dbReference type="EMBL" id="FNRJ01000013">
    <property type="protein sequence ID" value="SEB03160.1"/>
    <property type="molecule type" value="Genomic_DNA"/>
</dbReference>
<evidence type="ECO:0000313" key="5">
    <source>
        <dbReference type="EMBL" id="SEB03160.1"/>
    </source>
</evidence>
<keyword evidence="2" id="KW-0238">DNA-binding</keyword>
<dbReference type="Gene3D" id="2.60.120.10">
    <property type="entry name" value="Jelly Rolls"/>
    <property type="match status" value="1"/>
</dbReference>
<evidence type="ECO:0000256" key="2">
    <source>
        <dbReference type="ARBA" id="ARBA00023125"/>
    </source>
</evidence>
<dbReference type="InterPro" id="IPR037923">
    <property type="entry name" value="HTH-like"/>
</dbReference>
<dbReference type="Pfam" id="PF12833">
    <property type="entry name" value="HTH_18"/>
    <property type="match status" value="1"/>
</dbReference>
<dbReference type="AlphaFoldDB" id="A0A1H4G283"/>
<feature type="domain" description="HTH araC/xylS-type" evidence="4">
    <location>
        <begin position="215"/>
        <end position="315"/>
    </location>
</feature>
<dbReference type="GO" id="GO:0043565">
    <property type="term" value="F:sequence-specific DNA binding"/>
    <property type="evidence" value="ECO:0007669"/>
    <property type="project" value="InterPro"/>
</dbReference>
<dbReference type="GO" id="GO:0003700">
    <property type="term" value="F:DNA-binding transcription factor activity"/>
    <property type="evidence" value="ECO:0007669"/>
    <property type="project" value="InterPro"/>
</dbReference>
<reference evidence="6" key="1">
    <citation type="submission" date="2016-10" db="EMBL/GenBank/DDBJ databases">
        <authorList>
            <person name="Varghese N."/>
            <person name="Submissions S."/>
        </authorList>
    </citation>
    <scope>NUCLEOTIDE SEQUENCE [LARGE SCALE GENOMIC DNA]</scope>
    <source>
        <strain evidence="6">DSM 11526</strain>
    </source>
</reference>
<dbReference type="InterPro" id="IPR050204">
    <property type="entry name" value="AraC_XylS_family_regulators"/>
</dbReference>
<dbReference type="SMART" id="SM00342">
    <property type="entry name" value="HTH_ARAC"/>
    <property type="match status" value="1"/>
</dbReference>
<evidence type="ECO:0000256" key="1">
    <source>
        <dbReference type="ARBA" id="ARBA00023015"/>
    </source>
</evidence>
<keyword evidence="6" id="KW-1185">Reference proteome</keyword>
<proteinExistence type="predicted"/>
<keyword evidence="3" id="KW-0804">Transcription</keyword>
<sequence>MPFILSACNYSIAGISACDLSNFMKPRLGEHRLIQTGPSGKTSYIKYKELGPLDISEHGYGSTAKLHIPPIQESYHLQFILSGSSEWNIAGQHFRLQQGDSIVIPPGDEYGMLYSPDCRKLIIKVPRSFLHQSAREFGYLVPSSQIEFGRRPLPFDDSATLHNLLNDILAFQECTGAERASFYYCKLLTHAILKTYDSNLCLPHSQTRLHDRQLEQIHHYLLDNITGELAIEDLARHCRISRKSVYNLFERELKMTPVAYIRRLRLESVYHELAHKPGIRNITEVALKYGFTNLGRFAAQYREHIGELPSETLRRQSRCA</sequence>
<evidence type="ECO:0000313" key="6">
    <source>
        <dbReference type="Proteomes" id="UP000242469"/>
    </source>
</evidence>
<dbReference type="Proteomes" id="UP000242469">
    <property type="component" value="Unassembled WGS sequence"/>
</dbReference>
<dbReference type="SUPFAM" id="SSF46689">
    <property type="entry name" value="Homeodomain-like"/>
    <property type="match status" value="1"/>
</dbReference>
<dbReference type="SUPFAM" id="SSF51215">
    <property type="entry name" value="Regulatory protein AraC"/>
    <property type="match status" value="1"/>
</dbReference>
<organism evidence="5 6">
    <name type="scientific">Marinobacterium iners DSM 11526</name>
    <dbReference type="NCBI Taxonomy" id="1122198"/>
    <lineage>
        <taxon>Bacteria</taxon>
        <taxon>Pseudomonadati</taxon>
        <taxon>Pseudomonadota</taxon>
        <taxon>Gammaproteobacteria</taxon>
        <taxon>Oceanospirillales</taxon>
        <taxon>Oceanospirillaceae</taxon>
        <taxon>Marinobacterium</taxon>
    </lineage>
</organism>
<name>A0A1H4G283_9GAMM</name>
<dbReference type="InterPro" id="IPR035418">
    <property type="entry name" value="AraC-bd_2"/>
</dbReference>
<evidence type="ECO:0000256" key="3">
    <source>
        <dbReference type="ARBA" id="ARBA00023163"/>
    </source>
</evidence>
<dbReference type="PROSITE" id="PS01124">
    <property type="entry name" value="HTH_ARAC_FAMILY_2"/>
    <property type="match status" value="1"/>
</dbReference>
<dbReference type="STRING" id="1122198.SAMN02745729_113113"/>
<dbReference type="Pfam" id="PF14525">
    <property type="entry name" value="AraC_binding_2"/>
    <property type="match status" value="1"/>
</dbReference>
<dbReference type="InterPro" id="IPR014710">
    <property type="entry name" value="RmlC-like_jellyroll"/>
</dbReference>